<dbReference type="SUPFAM" id="SSF55785">
    <property type="entry name" value="PYP-like sensor domain (PAS domain)"/>
    <property type="match status" value="1"/>
</dbReference>
<dbReference type="Pfam" id="PF00512">
    <property type="entry name" value="HisKA"/>
    <property type="match status" value="1"/>
</dbReference>
<feature type="domain" description="Response regulatory" evidence="14">
    <location>
        <begin position="637"/>
        <end position="760"/>
    </location>
</feature>
<evidence type="ECO:0000256" key="5">
    <source>
        <dbReference type="ARBA" id="ARBA00022741"/>
    </source>
</evidence>
<dbReference type="SUPFAM" id="SSF52172">
    <property type="entry name" value="CheY-like"/>
    <property type="match status" value="2"/>
</dbReference>
<name>A0A3R9Y251_9HYPH</name>
<dbReference type="AlphaFoldDB" id="A0A3R9Y251"/>
<keyword evidence="8" id="KW-0902">Two-component regulatory system</keyword>
<comment type="subunit">
    <text evidence="9">At low DSF concentrations, interacts with RpfF.</text>
</comment>
<feature type="domain" description="PAS" evidence="15">
    <location>
        <begin position="118"/>
        <end position="168"/>
    </location>
</feature>
<evidence type="ECO:0000313" key="16">
    <source>
        <dbReference type="EMBL" id="RST82419.1"/>
    </source>
</evidence>
<protein>
    <recommendedName>
        <fullName evidence="10">Sensory/regulatory protein RpfC</fullName>
        <ecNumber evidence="2">2.7.13.3</ecNumber>
    </recommendedName>
</protein>
<evidence type="ECO:0000256" key="3">
    <source>
        <dbReference type="ARBA" id="ARBA00022553"/>
    </source>
</evidence>
<keyword evidence="12" id="KW-0812">Transmembrane</keyword>
<keyword evidence="17" id="KW-1185">Reference proteome</keyword>
<dbReference type="PANTHER" id="PTHR45339:SF1">
    <property type="entry name" value="HYBRID SIGNAL TRANSDUCTION HISTIDINE KINASE J"/>
    <property type="match status" value="1"/>
</dbReference>
<accession>A0A3R9Y251</accession>
<dbReference type="PROSITE" id="PS50110">
    <property type="entry name" value="RESPONSE_REGULATORY"/>
    <property type="match status" value="2"/>
</dbReference>
<feature type="transmembrane region" description="Helical" evidence="12">
    <location>
        <begin position="64"/>
        <end position="81"/>
    </location>
</feature>
<dbReference type="FunFam" id="1.10.287.130:FF:000002">
    <property type="entry name" value="Two-component osmosensing histidine kinase"/>
    <property type="match status" value="1"/>
</dbReference>
<keyword evidence="6 16" id="KW-0418">Kinase</keyword>
<comment type="caution">
    <text evidence="16">The sequence shown here is derived from an EMBL/GenBank/DDBJ whole genome shotgun (WGS) entry which is preliminary data.</text>
</comment>
<dbReference type="InterPro" id="IPR013656">
    <property type="entry name" value="PAS_4"/>
</dbReference>
<dbReference type="InterPro" id="IPR036097">
    <property type="entry name" value="HisK_dim/P_sf"/>
</dbReference>
<dbReference type="NCBIfam" id="TIGR00229">
    <property type="entry name" value="sensory_box"/>
    <property type="match status" value="1"/>
</dbReference>
<evidence type="ECO:0000259" key="15">
    <source>
        <dbReference type="PROSITE" id="PS50112"/>
    </source>
</evidence>
<reference evidence="16 17" key="1">
    <citation type="submission" date="2018-12" db="EMBL/GenBank/DDBJ databases">
        <title>Mesorhizobium carbonis sp. nov., isolated from coal mine water.</title>
        <authorList>
            <person name="Xin W."/>
            <person name="Xu Z."/>
            <person name="Xiang F."/>
            <person name="Zhang J."/>
            <person name="Xi L."/>
            <person name="Liu J."/>
        </authorList>
    </citation>
    <scope>NUCLEOTIDE SEQUENCE [LARGE SCALE GENOMIC DNA]</scope>
    <source>
        <strain evidence="16 17">B2.3</strain>
    </source>
</reference>
<dbReference type="Gene3D" id="3.30.565.10">
    <property type="entry name" value="Histidine kinase-like ATPase, C-terminal domain"/>
    <property type="match status" value="1"/>
</dbReference>
<dbReference type="SMART" id="SM00448">
    <property type="entry name" value="REC"/>
    <property type="match status" value="2"/>
</dbReference>
<dbReference type="CDD" id="cd17546">
    <property type="entry name" value="REC_hyHK_CKI1_RcsC-like"/>
    <property type="match status" value="1"/>
</dbReference>
<feature type="modified residue" description="4-aspartylphosphate" evidence="11">
    <location>
        <position position="544"/>
    </location>
</feature>
<evidence type="ECO:0000259" key="14">
    <source>
        <dbReference type="PROSITE" id="PS50110"/>
    </source>
</evidence>
<comment type="catalytic activity">
    <reaction evidence="1">
        <text>ATP + protein L-histidine = ADP + protein N-phospho-L-histidine.</text>
        <dbReference type="EC" id="2.7.13.3"/>
    </reaction>
</comment>
<dbReference type="FunFam" id="3.30.565.10:FF:000010">
    <property type="entry name" value="Sensor histidine kinase RcsC"/>
    <property type="match status" value="1"/>
</dbReference>
<dbReference type="InterPro" id="IPR000014">
    <property type="entry name" value="PAS"/>
</dbReference>
<dbReference type="CDD" id="cd16922">
    <property type="entry name" value="HATPase_EvgS-ArcB-TorS-like"/>
    <property type="match status" value="1"/>
</dbReference>
<feature type="domain" description="Response regulatory" evidence="14">
    <location>
        <begin position="492"/>
        <end position="609"/>
    </location>
</feature>
<gene>
    <name evidence="16" type="ORF">EJC49_23550</name>
</gene>
<dbReference type="InterPro" id="IPR001789">
    <property type="entry name" value="Sig_transdc_resp-reg_receiver"/>
</dbReference>
<evidence type="ECO:0000256" key="7">
    <source>
        <dbReference type="ARBA" id="ARBA00022840"/>
    </source>
</evidence>
<dbReference type="InterPro" id="IPR011006">
    <property type="entry name" value="CheY-like_superfamily"/>
</dbReference>
<dbReference type="Gene3D" id="3.30.450.20">
    <property type="entry name" value="PAS domain"/>
    <property type="match status" value="1"/>
</dbReference>
<dbReference type="GO" id="GO:0000155">
    <property type="term" value="F:phosphorelay sensor kinase activity"/>
    <property type="evidence" value="ECO:0007669"/>
    <property type="project" value="InterPro"/>
</dbReference>
<feature type="domain" description="Histidine kinase" evidence="13">
    <location>
        <begin position="256"/>
        <end position="476"/>
    </location>
</feature>
<keyword evidence="12" id="KW-1133">Transmembrane helix</keyword>
<evidence type="ECO:0000259" key="13">
    <source>
        <dbReference type="PROSITE" id="PS50109"/>
    </source>
</evidence>
<feature type="modified residue" description="4-aspartylphosphate" evidence="11">
    <location>
        <position position="690"/>
    </location>
</feature>
<dbReference type="EC" id="2.7.13.3" evidence="2"/>
<sequence>MSEQTAPKGHGVRSLSGTHVPGRFGRVAAALGKSRDRYAIAELVILSSILVLAGYAHLSGAPRLLGYGLLATGLIGFLVLGRRTVDDARFERIAEESVAQTREEIETLADRMWELHESEERFRGLIDALGDLVVHRDRDGRIVYANSVFADLFSRQPREILGRTLRELGVDVGVVPDASFADGEYLSSTDVSIHTREGVRWFSWIELSVRDEATGTVSHRTIARDITARKRAETALISARERAEFASQAKSRFLATVSHEIRTPMNGIMGMAKLLADTDLTPEQRTYVGAVSTSANALLALIEDLLDFSKIEAGRFELEPQAMSPRELVENVVELMAARAFAKGIGLGCHIAPEVPALIEADPGRLRQVMLNLVGNAVKFTEEGGVLVKVSASREDEPPALRFSVGDSGPGLSRAEIGRVFREFEQADGTSTRKHGGAGLGLAISTRIVEAMGGRIMVESEVGRGAEFIFEMPLSERPQAVIAPYFALRGKAVLIVSENVVEAEAMALTIRSHGGSATVARGAADAEQLVVAPPHEPFDAALIDAALESPDGATVARLRAASRAPFQSVILISPTDRGRLFQFRNAGYPAFLARPVRGATMMRVLTDGALDMAPSRVVHRLGLKRQHGRKPAPKGLRILVAEDNEINALLARSVLEKMGHTVHHVPDGRSAVDAVMAARGASRPDLVLMDLHMPVMDGLDAIALIRKHEEEKGLPALPIMVLSADSRESTRHTVLAHGATGFVTKPLDPQALLEAVHHQVAA</sequence>
<dbReference type="EMBL" id="RWKW01000116">
    <property type="protein sequence ID" value="RST82419.1"/>
    <property type="molecule type" value="Genomic_DNA"/>
</dbReference>
<dbReference type="InterPro" id="IPR004358">
    <property type="entry name" value="Sig_transdc_His_kin-like_C"/>
</dbReference>
<dbReference type="CDD" id="cd00130">
    <property type="entry name" value="PAS"/>
    <property type="match status" value="1"/>
</dbReference>
<dbReference type="SMART" id="SM00091">
    <property type="entry name" value="PAS"/>
    <property type="match status" value="1"/>
</dbReference>
<keyword evidence="12" id="KW-0472">Membrane</keyword>
<dbReference type="Pfam" id="PF02518">
    <property type="entry name" value="HATPase_c"/>
    <property type="match status" value="1"/>
</dbReference>
<feature type="transmembrane region" description="Helical" evidence="12">
    <location>
        <begin position="38"/>
        <end position="58"/>
    </location>
</feature>
<proteinExistence type="predicted"/>
<keyword evidence="4" id="KW-0808">Transferase</keyword>
<dbReference type="PROSITE" id="PS50112">
    <property type="entry name" value="PAS"/>
    <property type="match status" value="1"/>
</dbReference>
<dbReference type="InterPro" id="IPR005467">
    <property type="entry name" value="His_kinase_dom"/>
</dbReference>
<keyword evidence="3 11" id="KW-0597">Phosphoprotein</keyword>
<dbReference type="InterPro" id="IPR003661">
    <property type="entry name" value="HisK_dim/P_dom"/>
</dbReference>
<dbReference type="Gene3D" id="1.10.287.130">
    <property type="match status" value="1"/>
</dbReference>
<evidence type="ECO:0000313" key="17">
    <source>
        <dbReference type="Proteomes" id="UP000278398"/>
    </source>
</evidence>
<dbReference type="SUPFAM" id="SSF47384">
    <property type="entry name" value="Homodimeric domain of signal transducing histidine kinase"/>
    <property type="match status" value="1"/>
</dbReference>
<evidence type="ECO:0000256" key="2">
    <source>
        <dbReference type="ARBA" id="ARBA00012438"/>
    </source>
</evidence>
<evidence type="ECO:0000256" key="1">
    <source>
        <dbReference type="ARBA" id="ARBA00000085"/>
    </source>
</evidence>
<dbReference type="GO" id="GO:0005524">
    <property type="term" value="F:ATP binding"/>
    <property type="evidence" value="ECO:0007669"/>
    <property type="project" value="UniProtKB-KW"/>
</dbReference>
<dbReference type="Pfam" id="PF00072">
    <property type="entry name" value="Response_reg"/>
    <property type="match status" value="1"/>
</dbReference>
<dbReference type="InterPro" id="IPR003594">
    <property type="entry name" value="HATPase_dom"/>
</dbReference>
<dbReference type="InterPro" id="IPR035965">
    <property type="entry name" value="PAS-like_dom_sf"/>
</dbReference>
<evidence type="ECO:0000256" key="6">
    <source>
        <dbReference type="ARBA" id="ARBA00022777"/>
    </source>
</evidence>
<dbReference type="Proteomes" id="UP000278398">
    <property type="component" value="Unassembled WGS sequence"/>
</dbReference>
<evidence type="ECO:0000256" key="8">
    <source>
        <dbReference type="ARBA" id="ARBA00023012"/>
    </source>
</evidence>
<dbReference type="PRINTS" id="PR00344">
    <property type="entry name" value="BCTRLSENSOR"/>
</dbReference>
<organism evidence="16 17">
    <name type="scientific">Aquibium carbonis</name>
    <dbReference type="NCBI Taxonomy" id="2495581"/>
    <lineage>
        <taxon>Bacteria</taxon>
        <taxon>Pseudomonadati</taxon>
        <taxon>Pseudomonadota</taxon>
        <taxon>Alphaproteobacteria</taxon>
        <taxon>Hyphomicrobiales</taxon>
        <taxon>Phyllobacteriaceae</taxon>
        <taxon>Aquibium</taxon>
    </lineage>
</organism>
<dbReference type="InterPro" id="IPR036890">
    <property type="entry name" value="HATPase_C_sf"/>
</dbReference>
<evidence type="ECO:0000256" key="10">
    <source>
        <dbReference type="ARBA" id="ARBA00068150"/>
    </source>
</evidence>
<dbReference type="OrthoDB" id="9810730at2"/>
<evidence type="ECO:0000256" key="12">
    <source>
        <dbReference type="SAM" id="Phobius"/>
    </source>
</evidence>
<dbReference type="Pfam" id="PF08448">
    <property type="entry name" value="PAS_4"/>
    <property type="match status" value="1"/>
</dbReference>
<dbReference type="RefSeq" id="WP_126702377.1">
    <property type="nucleotide sequence ID" value="NZ_RWKW01000116.1"/>
</dbReference>
<evidence type="ECO:0000256" key="11">
    <source>
        <dbReference type="PROSITE-ProRule" id="PRU00169"/>
    </source>
</evidence>
<dbReference type="SMART" id="SM00387">
    <property type="entry name" value="HATPase_c"/>
    <property type="match status" value="1"/>
</dbReference>
<dbReference type="CDD" id="cd00082">
    <property type="entry name" value="HisKA"/>
    <property type="match status" value="1"/>
</dbReference>
<evidence type="ECO:0000256" key="9">
    <source>
        <dbReference type="ARBA" id="ARBA00064003"/>
    </source>
</evidence>
<dbReference type="SUPFAM" id="SSF55874">
    <property type="entry name" value="ATPase domain of HSP90 chaperone/DNA topoisomerase II/histidine kinase"/>
    <property type="match status" value="1"/>
</dbReference>
<dbReference type="SMART" id="SM00388">
    <property type="entry name" value="HisKA"/>
    <property type="match status" value="1"/>
</dbReference>
<dbReference type="PROSITE" id="PS50109">
    <property type="entry name" value="HIS_KIN"/>
    <property type="match status" value="1"/>
</dbReference>
<keyword evidence="5" id="KW-0547">Nucleotide-binding</keyword>
<keyword evidence="7" id="KW-0067">ATP-binding</keyword>
<evidence type="ECO:0000256" key="4">
    <source>
        <dbReference type="ARBA" id="ARBA00022679"/>
    </source>
</evidence>
<dbReference type="Gene3D" id="3.40.50.2300">
    <property type="match status" value="2"/>
</dbReference>
<dbReference type="PANTHER" id="PTHR45339">
    <property type="entry name" value="HYBRID SIGNAL TRANSDUCTION HISTIDINE KINASE J"/>
    <property type="match status" value="1"/>
</dbReference>